<reference evidence="9 10" key="1">
    <citation type="submission" date="2023-03" db="EMBL/GenBank/DDBJ databases">
        <title>Draft genome sequence of Thalassotalea insulae KCTC 62186T.</title>
        <authorList>
            <person name="Sawabe T."/>
        </authorList>
    </citation>
    <scope>NUCLEOTIDE SEQUENCE [LARGE SCALE GENOMIC DNA]</scope>
    <source>
        <strain evidence="9 10">KCTC 62186</strain>
    </source>
</reference>
<name>A0ABQ6GNZ3_9GAMM</name>
<dbReference type="InterPro" id="IPR001492">
    <property type="entry name" value="Flagellin"/>
</dbReference>
<comment type="caution">
    <text evidence="9">The sequence shown here is derived from an EMBL/GenBank/DDBJ whole genome shotgun (WGS) entry which is preliminary data.</text>
</comment>
<organism evidence="9 10">
    <name type="scientific">Thalassotalea insulae</name>
    <dbReference type="NCBI Taxonomy" id="2056778"/>
    <lineage>
        <taxon>Bacteria</taxon>
        <taxon>Pseudomonadati</taxon>
        <taxon>Pseudomonadota</taxon>
        <taxon>Gammaproteobacteria</taxon>
        <taxon>Alteromonadales</taxon>
        <taxon>Colwelliaceae</taxon>
        <taxon>Thalassotalea</taxon>
    </lineage>
</organism>
<evidence type="ECO:0000313" key="10">
    <source>
        <dbReference type="Proteomes" id="UP001157186"/>
    </source>
</evidence>
<keyword evidence="9" id="KW-0282">Flagellum</keyword>
<dbReference type="PANTHER" id="PTHR42792:SF1">
    <property type="entry name" value="FLAGELLAR HOOK-ASSOCIATED PROTEIN 3"/>
    <property type="match status" value="1"/>
</dbReference>
<dbReference type="EMBL" id="BSST01000001">
    <property type="protein sequence ID" value="GLX77652.1"/>
    <property type="molecule type" value="Genomic_DNA"/>
</dbReference>
<dbReference type="Pfam" id="PF00700">
    <property type="entry name" value="Flagellin_C"/>
    <property type="match status" value="1"/>
</dbReference>
<sequence length="401" mass="43917">MRVSTAQFYYQNSQRLSEKQSGVNDQMKYISSGKRVLTAKDDAVSYGTLVGYKDELANIEKYQKNIIQAENRNQLQENSFANAELLMQQLKQLFIQANNGTLSDSDLSSLADLGEDIQSQMLDIANAKDETGGYVFAGYQIDKKPFNLQPDNSVTYVGDNGKRELQIAKSILVETNQPGDEAFQQVDNPIGDFSATYVNNNSGISVGRAVVATPSAYDPLTNPPDYKFVFTSATDLTVTDGGGATVFTTAAYVPGQTVAFNGVEVQISGNPLPGDEFDLTPDDSVGIFETIKSAIDWMNVGASPVNSQLHQVDYGEILDQIEAGLNHITTQRTESGVRLKMIETQKNNHLDSELYLSQGQSQIEDLDFAKAIAAFEQSQVALQAAQQTFIQIKGLSLFNYI</sequence>
<evidence type="ECO:0000259" key="7">
    <source>
        <dbReference type="Pfam" id="PF00669"/>
    </source>
</evidence>
<comment type="similarity">
    <text evidence="3">Belongs to the bacterial flagellin family.</text>
</comment>
<keyword evidence="9" id="KW-0969">Cilium</keyword>
<protein>
    <submittedName>
        <fullName evidence="9">Flagellar hook-associated protein FlgL</fullName>
    </submittedName>
</protein>
<gene>
    <name evidence="9" type="primary">flgL</name>
    <name evidence="9" type="ORF">tinsulaeT_09920</name>
</gene>
<evidence type="ECO:0000256" key="2">
    <source>
        <dbReference type="ARBA" id="ARBA00004613"/>
    </source>
</evidence>
<keyword evidence="5" id="KW-0975">Bacterial flagellum</keyword>
<evidence type="ECO:0000256" key="6">
    <source>
        <dbReference type="SAM" id="Coils"/>
    </source>
</evidence>
<keyword evidence="6" id="KW-0175">Coiled coil</keyword>
<evidence type="ECO:0000259" key="8">
    <source>
        <dbReference type="Pfam" id="PF00700"/>
    </source>
</evidence>
<evidence type="ECO:0000256" key="4">
    <source>
        <dbReference type="ARBA" id="ARBA00022525"/>
    </source>
</evidence>
<evidence type="ECO:0000313" key="9">
    <source>
        <dbReference type="EMBL" id="GLX77652.1"/>
    </source>
</evidence>
<feature type="domain" description="Flagellin C-terminal" evidence="8">
    <location>
        <begin position="318"/>
        <end position="400"/>
    </location>
</feature>
<proteinExistence type="inferred from homology"/>
<dbReference type="InterPro" id="IPR001029">
    <property type="entry name" value="Flagellin_N"/>
</dbReference>
<evidence type="ECO:0000256" key="1">
    <source>
        <dbReference type="ARBA" id="ARBA00004365"/>
    </source>
</evidence>
<keyword evidence="10" id="KW-1185">Reference proteome</keyword>
<keyword evidence="4" id="KW-0964">Secreted</keyword>
<dbReference type="InterPro" id="IPR046358">
    <property type="entry name" value="Flagellin_C"/>
</dbReference>
<evidence type="ECO:0000256" key="5">
    <source>
        <dbReference type="ARBA" id="ARBA00023143"/>
    </source>
</evidence>
<dbReference type="Pfam" id="PF00669">
    <property type="entry name" value="Flagellin_N"/>
    <property type="match status" value="1"/>
</dbReference>
<accession>A0ABQ6GNZ3</accession>
<dbReference type="NCBIfam" id="TIGR02550">
    <property type="entry name" value="flagell_flgL"/>
    <property type="match status" value="1"/>
</dbReference>
<feature type="coiled-coil region" evidence="6">
    <location>
        <begin position="52"/>
        <end position="79"/>
    </location>
</feature>
<keyword evidence="9" id="KW-0966">Cell projection</keyword>
<comment type="subcellular location">
    <subcellularLocation>
        <location evidence="1">Bacterial flagellum</location>
    </subcellularLocation>
    <subcellularLocation>
        <location evidence="2">Secreted</location>
    </subcellularLocation>
</comment>
<dbReference type="PANTHER" id="PTHR42792">
    <property type="entry name" value="FLAGELLIN"/>
    <property type="match status" value="1"/>
</dbReference>
<dbReference type="Proteomes" id="UP001157186">
    <property type="component" value="Unassembled WGS sequence"/>
</dbReference>
<dbReference type="Gene3D" id="1.20.1330.10">
    <property type="entry name" value="f41 fragment of flagellin, N-terminal domain"/>
    <property type="match status" value="2"/>
</dbReference>
<dbReference type="SUPFAM" id="SSF64518">
    <property type="entry name" value="Phase 1 flagellin"/>
    <property type="match status" value="1"/>
</dbReference>
<evidence type="ECO:0000256" key="3">
    <source>
        <dbReference type="ARBA" id="ARBA00005709"/>
    </source>
</evidence>
<feature type="domain" description="Flagellin N-terminal" evidence="7">
    <location>
        <begin position="3"/>
        <end position="140"/>
    </location>
</feature>
<dbReference type="InterPro" id="IPR013384">
    <property type="entry name" value="Flagell_FlgL"/>
</dbReference>